<name>A0A6P1TLU4_9FIRM</name>
<accession>A0A6P1TLU4</accession>
<dbReference type="InterPro" id="IPR013078">
    <property type="entry name" value="His_Pase_superF_clade-1"/>
</dbReference>
<keyword evidence="4" id="KW-1185">Reference proteome</keyword>
<feature type="active site" description="Proton donor/acceptor" evidence="1">
    <location>
        <position position="79"/>
    </location>
</feature>
<reference evidence="3 4" key="1">
    <citation type="submission" date="2020-01" db="EMBL/GenBank/DDBJ databases">
        <title>Genome analysis of Anaerocolumna sp. CBA3638.</title>
        <authorList>
            <person name="Kim J."/>
            <person name="Roh S.W."/>
        </authorList>
    </citation>
    <scope>NUCLEOTIDE SEQUENCE [LARGE SCALE GENOMIC DNA]</scope>
    <source>
        <strain evidence="3 4">CBA3638</strain>
    </source>
</reference>
<evidence type="ECO:0000313" key="3">
    <source>
        <dbReference type="EMBL" id="QHQ61257.1"/>
    </source>
</evidence>
<feature type="active site" description="Tele-phosphohistidine intermediate" evidence="1">
    <location>
        <position position="8"/>
    </location>
</feature>
<dbReference type="InterPro" id="IPR029033">
    <property type="entry name" value="His_PPase_superfam"/>
</dbReference>
<gene>
    <name evidence="3" type="ORF">Ana3638_11135</name>
</gene>
<dbReference type="CDD" id="cd07067">
    <property type="entry name" value="HP_PGM_like"/>
    <property type="match status" value="1"/>
</dbReference>
<evidence type="ECO:0000256" key="1">
    <source>
        <dbReference type="PIRSR" id="PIRSR613078-1"/>
    </source>
</evidence>
<evidence type="ECO:0000313" key="4">
    <source>
        <dbReference type="Proteomes" id="UP000464314"/>
    </source>
</evidence>
<feature type="binding site" evidence="2">
    <location>
        <position position="57"/>
    </location>
    <ligand>
        <name>substrate</name>
    </ligand>
</feature>
<dbReference type="SMART" id="SM00855">
    <property type="entry name" value="PGAM"/>
    <property type="match status" value="1"/>
</dbReference>
<dbReference type="Gene3D" id="3.40.50.1240">
    <property type="entry name" value="Phosphoglycerate mutase-like"/>
    <property type="match status" value="1"/>
</dbReference>
<dbReference type="Pfam" id="PF00300">
    <property type="entry name" value="His_Phos_1"/>
    <property type="match status" value="1"/>
</dbReference>
<organism evidence="3 4">
    <name type="scientific">Anaerocolumna sedimenticola</name>
    <dbReference type="NCBI Taxonomy" id="2696063"/>
    <lineage>
        <taxon>Bacteria</taxon>
        <taxon>Bacillati</taxon>
        <taxon>Bacillota</taxon>
        <taxon>Clostridia</taxon>
        <taxon>Lachnospirales</taxon>
        <taxon>Lachnospiraceae</taxon>
        <taxon>Anaerocolumna</taxon>
    </lineage>
</organism>
<dbReference type="EMBL" id="CP048000">
    <property type="protein sequence ID" value="QHQ61257.1"/>
    <property type="molecule type" value="Genomic_DNA"/>
</dbReference>
<dbReference type="AlphaFoldDB" id="A0A6P1TLU4"/>
<protein>
    <submittedName>
        <fullName evidence="3">Histidine phosphatase family protein</fullName>
    </submittedName>
</protein>
<dbReference type="RefSeq" id="WP_161838083.1">
    <property type="nucleotide sequence ID" value="NZ_CP048000.1"/>
</dbReference>
<proteinExistence type="predicted"/>
<dbReference type="KEGG" id="anr:Ana3638_11135"/>
<feature type="binding site" evidence="2">
    <location>
        <begin position="7"/>
        <end position="14"/>
    </location>
    <ligand>
        <name>substrate</name>
    </ligand>
</feature>
<dbReference type="PANTHER" id="PTHR48100">
    <property type="entry name" value="BROAD-SPECIFICITY PHOSPHATASE YOR283W-RELATED"/>
    <property type="match status" value="1"/>
</dbReference>
<evidence type="ECO:0000256" key="2">
    <source>
        <dbReference type="PIRSR" id="PIRSR613078-2"/>
    </source>
</evidence>
<dbReference type="InterPro" id="IPR050275">
    <property type="entry name" value="PGM_Phosphatase"/>
</dbReference>
<sequence length="198" mass="23115">MKVVLIRHGKTEGNLKKRYIGVTDEPLCVEGTEQILNNIKENRYPAVDLVYTSLLKRCIQTAERIYPDIKYIPYDNLRECDFGELENKNYLELSDHEKYQKWLASNGTLEFPSAEKQEDFKKRCQEAYKLIIQKSFNQDIAFVVHGGTIMAILEKYGVPEKSFYDWQLKNGEGYLCELENDRVTLKVIKKLTGNFETI</sequence>
<dbReference type="GO" id="GO:0016791">
    <property type="term" value="F:phosphatase activity"/>
    <property type="evidence" value="ECO:0007669"/>
    <property type="project" value="TreeGrafter"/>
</dbReference>
<dbReference type="SUPFAM" id="SSF53254">
    <property type="entry name" value="Phosphoglycerate mutase-like"/>
    <property type="match status" value="1"/>
</dbReference>
<dbReference type="Proteomes" id="UP000464314">
    <property type="component" value="Chromosome"/>
</dbReference>